<dbReference type="EMBL" id="FLUM01000003">
    <property type="protein sequence ID" value="SBW06525.1"/>
    <property type="molecule type" value="Genomic_DNA"/>
</dbReference>
<evidence type="ECO:0000313" key="2">
    <source>
        <dbReference type="EMBL" id="SBW06525.1"/>
    </source>
</evidence>
<dbReference type="RefSeq" id="WP_296944132.1">
    <property type="nucleotide sequence ID" value="NZ_LT599032.1"/>
</dbReference>
<name>A0A212K4V2_9BACT</name>
<evidence type="ECO:0008006" key="3">
    <source>
        <dbReference type="Google" id="ProtNLM"/>
    </source>
</evidence>
<protein>
    <recommendedName>
        <fullName evidence="3">Major fimbrial subunit protein N-terminal domain-containing protein</fullName>
    </recommendedName>
</protein>
<sequence>MKFKYVMITAATLLFGFASCGSDEAIPADTGEPKNVTVKIVKPTTYAEEETAIDVAPDIYDAEVFFIGGGNILKRGSMDNSEAGFPVKQFTDVPAAATEIIIVGNSTSLTSPALPTTITTKAQLEAVMFEHGVQTHAETAVNLLGSGTITGTGDAAVNVPVRAAISRIEIGEIKAKTTGAELPLVDFKLTGIYINNAYTKVSINYADVPTLATDILQYGADAIEFTDGSYPVRFKDEWTNASVTADASFKPLNPLHKWAYFIMPPAAGNGTTIDTKVQTSVPHIVAKLEDVTTTSGNLGFSPAFLTITKLIDSNTTLELTHLEAGKVYKITSIDIDGKDLSPKPETGARNVTVTVQVQAWVGVDVEPAL</sequence>
<reference evidence="2" key="1">
    <citation type="submission" date="2016-04" db="EMBL/GenBank/DDBJ databases">
        <authorList>
            <person name="Evans L.H."/>
            <person name="Alamgir A."/>
            <person name="Owens N."/>
            <person name="Weber N.D."/>
            <person name="Virtaneva K."/>
            <person name="Barbian K."/>
            <person name="Babar A."/>
            <person name="Rosenke K."/>
        </authorList>
    </citation>
    <scope>NUCLEOTIDE SEQUENCE</scope>
    <source>
        <strain evidence="2">86-1</strain>
    </source>
</reference>
<feature type="signal peptide" evidence="1">
    <location>
        <begin position="1"/>
        <end position="20"/>
    </location>
</feature>
<feature type="chain" id="PRO_5012171325" description="Major fimbrial subunit protein N-terminal domain-containing protein" evidence="1">
    <location>
        <begin position="21"/>
        <end position="369"/>
    </location>
</feature>
<proteinExistence type="predicted"/>
<dbReference type="PROSITE" id="PS51257">
    <property type="entry name" value="PROKAR_LIPOPROTEIN"/>
    <property type="match status" value="1"/>
</dbReference>
<keyword evidence="1" id="KW-0732">Signal</keyword>
<accession>A0A212K4V2</accession>
<organism evidence="2">
    <name type="scientific">uncultured Dysgonomonas sp</name>
    <dbReference type="NCBI Taxonomy" id="206096"/>
    <lineage>
        <taxon>Bacteria</taxon>
        <taxon>Pseudomonadati</taxon>
        <taxon>Bacteroidota</taxon>
        <taxon>Bacteroidia</taxon>
        <taxon>Bacteroidales</taxon>
        <taxon>Dysgonomonadaceae</taxon>
        <taxon>Dysgonomonas</taxon>
        <taxon>environmental samples</taxon>
    </lineage>
</organism>
<dbReference type="AlphaFoldDB" id="A0A212K4V2"/>
<gene>
    <name evidence="2" type="ORF">KL86DYS1_31397</name>
</gene>
<evidence type="ECO:0000256" key="1">
    <source>
        <dbReference type="SAM" id="SignalP"/>
    </source>
</evidence>